<name>A0A554A4H9_9BACI</name>
<organism evidence="5 6">
    <name type="scientific">Alkalicoccobacillus porphyridii</name>
    <dbReference type="NCBI Taxonomy" id="2597270"/>
    <lineage>
        <taxon>Bacteria</taxon>
        <taxon>Bacillati</taxon>
        <taxon>Bacillota</taxon>
        <taxon>Bacilli</taxon>
        <taxon>Bacillales</taxon>
        <taxon>Bacillaceae</taxon>
        <taxon>Alkalicoccobacillus</taxon>
    </lineage>
</organism>
<evidence type="ECO:0000259" key="4">
    <source>
        <dbReference type="PROSITE" id="PS50893"/>
    </source>
</evidence>
<dbReference type="CDD" id="cd03230">
    <property type="entry name" value="ABC_DR_subfamily_A"/>
    <property type="match status" value="1"/>
</dbReference>
<dbReference type="GO" id="GO:0016887">
    <property type="term" value="F:ATP hydrolysis activity"/>
    <property type="evidence" value="ECO:0007669"/>
    <property type="project" value="InterPro"/>
</dbReference>
<dbReference type="EMBL" id="VLXZ01000001">
    <property type="protein sequence ID" value="TSB48593.1"/>
    <property type="molecule type" value="Genomic_DNA"/>
</dbReference>
<keyword evidence="6" id="KW-1185">Reference proteome</keyword>
<dbReference type="Pfam" id="PF00005">
    <property type="entry name" value="ABC_tran"/>
    <property type="match status" value="1"/>
</dbReference>
<dbReference type="InterPro" id="IPR051782">
    <property type="entry name" value="ABC_Transporter_VariousFunc"/>
</dbReference>
<dbReference type="InterPro" id="IPR027417">
    <property type="entry name" value="P-loop_NTPase"/>
</dbReference>
<gene>
    <name evidence="5" type="ORF">FN960_03310</name>
</gene>
<feature type="domain" description="ABC transporter" evidence="4">
    <location>
        <begin position="15"/>
        <end position="238"/>
    </location>
</feature>
<accession>A0A554A4H9</accession>
<keyword evidence="2" id="KW-0547">Nucleotide-binding</keyword>
<dbReference type="SUPFAM" id="SSF52540">
    <property type="entry name" value="P-loop containing nucleoside triphosphate hydrolases"/>
    <property type="match status" value="1"/>
</dbReference>
<dbReference type="Gene3D" id="3.40.50.300">
    <property type="entry name" value="P-loop containing nucleotide triphosphate hydrolases"/>
    <property type="match status" value="1"/>
</dbReference>
<dbReference type="PANTHER" id="PTHR42939">
    <property type="entry name" value="ABC TRANSPORTER ATP-BINDING PROTEIN ALBC-RELATED"/>
    <property type="match status" value="1"/>
</dbReference>
<protein>
    <submittedName>
        <fullName evidence="5">ABC transporter ATP-binding protein</fullName>
    </submittedName>
</protein>
<evidence type="ECO:0000256" key="3">
    <source>
        <dbReference type="ARBA" id="ARBA00022840"/>
    </source>
</evidence>
<dbReference type="Proteomes" id="UP000318521">
    <property type="component" value="Unassembled WGS sequence"/>
</dbReference>
<comment type="caution">
    <text evidence="5">The sequence shown here is derived from an EMBL/GenBank/DDBJ whole genome shotgun (WGS) entry which is preliminary data.</text>
</comment>
<sequence>MRYSQGRRVTRMQKIEIKNLSKSYGSKKVIEDLTLTLEGNRIYGLIGENGTGKSTLLRLISGLARPTKGTIEVNGKKNAEERRSQIAYLSDQEAFDGFSTIAYQVDFHQKMVTGFQVDRVYDMLNTIRLSVDQKIKNLSKGHRNLFNLILTLANPAPILVLDEPLSGIDTNKKEDLVQLLSTFTLDEERLIIFATHEYDEIEFLIDGLIIIKDSRLVYFTEDLEKMRLEHGKTIQQIFKEVNQ</sequence>
<keyword evidence="3 5" id="KW-0067">ATP-binding</keyword>
<evidence type="ECO:0000256" key="2">
    <source>
        <dbReference type="ARBA" id="ARBA00022741"/>
    </source>
</evidence>
<dbReference type="AlphaFoldDB" id="A0A554A4H9"/>
<dbReference type="InterPro" id="IPR003593">
    <property type="entry name" value="AAA+_ATPase"/>
</dbReference>
<evidence type="ECO:0000313" key="6">
    <source>
        <dbReference type="Proteomes" id="UP000318521"/>
    </source>
</evidence>
<evidence type="ECO:0000256" key="1">
    <source>
        <dbReference type="ARBA" id="ARBA00022448"/>
    </source>
</evidence>
<dbReference type="PROSITE" id="PS50893">
    <property type="entry name" value="ABC_TRANSPORTER_2"/>
    <property type="match status" value="1"/>
</dbReference>
<dbReference type="SMART" id="SM00382">
    <property type="entry name" value="AAA"/>
    <property type="match status" value="1"/>
</dbReference>
<proteinExistence type="predicted"/>
<dbReference type="OrthoDB" id="9804819at2"/>
<dbReference type="PANTHER" id="PTHR42939:SF1">
    <property type="entry name" value="ABC TRANSPORTER ATP-BINDING PROTEIN ALBC-RELATED"/>
    <property type="match status" value="1"/>
</dbReference>
<keyword evidence="1" id="KW-0813">Transport</keyword>
<dbReference type="InterPro" id="IPR003439">
    <property type="entry name" value="ABC_transporter-like_ATP-bd"/>
</dbReference>
<dbReference type="GO" id="GO:0005524">
    <property type="term" value="F:ATP binding"/>
    <property type="evidence" value="ECO:0007669"/>
    <property type="project" value="UniProtKB-KW"/>
</dbReference>
<reference evidence="5 6" key="1">
    <citation type="submission" date="2019-07" db="EMBL/GenBank/DDBJ databases">
        <authorList>
            <person name="Park Y.J."/>
            <person name="Jeong S.E."/>
            <person name="Jung H.S."/>
        </authorList>
    </citation>
    <scope>NUCLEOTIDE SEQUENCE [LARGE SCALE GENOMIC DNA]</scope>
    <source>
        <strain evidence="6">P16(2019)</strain>
    </source>
</reference>
<evidence type="ECO:0000313" key="5">
    <source>
        <dbReference type="EMBL" id="TSB48593.1"/>
    </source>
</evidence>